<comment type="catalytic activity">
    <reaction evidence="3">
        <text>di-trans,octa-cis-undecaprenyl diphosphate + H2O = di-trans,octa-cis-undecaprenyl phosphate + phosphate + H(+)</text>
        <dbReference type="Rhea" id="RHEA:28094"/>
        <dbReference type="ChEBI" id="CHEBI:15377"/>
        <dbReference type="ChEBI" id="CHEBI:15378"/>
        <dbReference type="ChEBI" id="CHEBI:43474"/>
        <dbReference type="ChEBI" id="CHEBI:58405"/>
        <dbReference type="ChEBI" id="CHEBI:60392"/>
        <dbReference type="EC" id="3.6.1.27"/>
    </reaction>
</comment>
<name>A0ABQ6E4B1_9GAMM</name>
<dbReference type="EMBL" id="BSPQ01000016">
    <property type="protein sequence ID" value="GLS92010.1"/>
    <property type="molecule type" value="Genomic_DNA"/>
</dbReference>
<dbReference type="SMART" id="SM00014">
    <property type="entry name" value="acidPPc"/>
    <property type="match status" value="1"/>
</dbReference>
<organism evidence="6 7">
    <name type="scientific">Psychromonas marina</name>
    <dbReference type="NCBI Taxonomy" id="88364"/>
    <lineage>
        <taxon>Bacteria</taxon>
        <taxon>Pseudomonadati</taxon>
        <taxon>Pseudomonadota</taxon>
        <taxon>Gammaproteobacteria</taxon>
        <taxon>Alteromonadales</taxon>
        <taxon>Psychromonadaceae</taxon>
        <taxon>Psychromonas</taxon>
    </lineage>
</organism>
<dbReference type="EC" id="3.6.1.27" evidence="1"/>
<keyword evidence="4" id="KW-0812">Transmembrane</keyword>
<keyword evidence="7" id="KW-1185">Reference proteome</keyword>
<evidence type="ECO:0000313" key="7">
    <source>
        <dbReference type="Proteomes" id="UP001157353"/>
    </source>
</evidence>
<keyword evidence="4" id="KW-1133">Transmembrane helix</keyword>
<evidence type="ECO:0000256" key="3">
    <source>
        <dbReference type="ARBA" id="ARBA00047594"/>
    </source>
</evidence>
<evidence type="ECO:0000256" key="4">
    <source>
        <dbReference type="SAM" id="Phobius"/>
    </source>
</evidence>
<feature type="transmembrane region" description="Helical" evidence="4">
    <location>
        <begin position="166"/>
        <end position="186"/>
    </location>
</feature>
<evidence type="ECO:0000313" key="6">
    <source>
        <dbReference type="EMBL" id="GLS92010.1"/>
    </source>
</evidence>
<dbReference type="InterPro" id="IPR036938">
    <property type="entry name" value="PAP2/HPO_sf"/>
</dbReference>
<dbReference type="Pfam" id="PF01569">
    <property type="entry name" value="PAP2"/>
    <property type="match status" value="1"/>
</dbReference>
<feature type="transmembrane region" description="Helical" evidence="4">
    <location>
        <begin position="139"/>
        <end position="159"/>
    </location>
</feature>
<keyword evidence="4" id="KW-0472">Membrane</keyword>
<feature type="transmembrane region" description="Helical" evidence="4">
    <location>
        <begin position="25"/>
        <end position="48"/>
    </location>
</feature>
<proteinExistence type="predicted"/>
<gene>
    <name evidence="6" type="ORF">GCM10007916_30800</name>
</gene>
<dbReference type="PANTHER" id="PTHR14969:SF54">
    <property type="entry name" value="PHOSPHATIDYLGLYCEROPHOSPHATASE B"/>
    <property type="match status" value="1"/>
</dbReference>
<dbReference type="CDD" id="cd01610">
    <property type="entry name" value="PAP2_like"/>
    <property type="match status" value="1"/>
</dbReference>
<dbReference type="PANTHER" id="PTHR14969">
    <property type="entry name" value="SPHINGOSINE-1-PHOSPHATE PHOSPHOHYDROLASE"/>
    <property type="match status" value="1"/>
</dbReference>
<dbReference type="Proteomes" id="UP001157353">
    <property type="component" value="Unassembled WGS sequence"/>
</dbReference>
<feature type="domain" description="Phosphatidic acid phosphatase type 2/haloperoxidase" evidence="5">
    <location>
        <begin position="61"/>
        <end position="205"/>
    </location>
</feature>
<feature type="transmembrane region" description="Helical" evidence="4">
    <location>
        <begin position="60"/>
        <end position="80"/>
    </location>
</feature>
<feature type="transmembrane region" description="Helical" evidence="4">
    <location>
        <begin position="192"/>
        <end position="209"/>
    </location>
</feature>
<dbReference type="InterPro" id="IPR000326">
    <property type="entry name" value="PAP2/HPO"/>
</dbReference>
<dbReference type="Gene3D" id="1.20.144.10">
    <property type="entry name" value="Phosphatidic acid phosphatase type 2/haloperoxidase"/>
    <property type="match status" value="1"/>
</dbReference>
<dbReference type="SUPFAM" id="SSF48317">
    <property type="entry name" value="Acid phosphatase/Vanadium-dependent haloperoxidase"/>
    <property type="match status" value="1"/>
</dbReference>
<accession>A0ABQ6E4B1</accession>
<evidence type="ECO:0000256" key="1">
    <source>
        <dbReference type="ARBA" id="ARBA00012374"/>
    </source>
</evidence>
<protein>
    <recommendedName>
        <fullName evidence="1">undecaprenyl-diphosphate phosphatase</fullName>
        <ecNumber evidence="1">3.6.1.27</ecNumber>
    </recommendedName>
    <alternativeName>
        <fullName evidence="2">Undecaprenyl pyrophosphate phosphatase</fullName>
    </alternativeName>
</protein>
<reference evidence="7" key="1">
    <citation type="journal article" date="2019" name="Int. J. Syst. Evol. Microbiol.">
        <title>The Global Catalogue of Microorganisms (GCM) 10K type strain sequencing project: providing services to taxonomists for standard genome sequencing and annotation.</title>
        <authorList>
            <consortium name="The Broad Institute Genomics Platform"/>
            <consortium name="The Broad Institute Genome Sequencing Center for Infectious Disease"/>
            <person name="Wu L."/>
            <person name="Ma J."/>
        </authorList>
    </citation>
    <scope>NUCLEOTIDE SEQUENCE [LARGE SCALE GENOMIC DNA]</scope>
    <source>
        <strain evidence="7">NBRC 103166</strain>
    </source>
</reference>
<evidence type="ECO:0000256" key="2">
    <source>
        <dbReference type="ARBA" id="ARBA00032707"/>
    </source>
</evidence>
<comment type="caution">
    <text evidence="6">The sequence shown here is derived from an EMBL/GenBank/DDBJ whole genome shotgun (WGS) entry which is preliminary data.</text>
</comment>
<sequence length="215" mass="24561">MMFLLLFIFSNLDLQSPIPSVIGSLLHVLSLSAGNPTFIISCVVLALIAFKTRAPNQRLFILYMQFALILGLSFVLKSTVKYITEVPRPFTHQLVEQQLIDTPAQFYQLSEQQKNELINTASEQVPRYRIANWDGEKNYSFPSGHTIFVATCVVFWGGLFLREKRYLLSAVVLTWATGVAFSRYWLGMHWPVDILMSIFCAILLMLLVPDVEYED</sequence>
<evidence type="ECO:0000259" key="5">
    <source>
        <dbReference type="SMART" id="SM00014"/>
    </source>
</evidence>